<protein>
    <recommendedName>
        <fullName evidence="2">Trimeric autotransporter adhesin YadA-like head domain-containing protein</fullName>
    </recommendedName>
</protein>
<feature type="chain" id="PRO_5013210634" description="Trimeric autotransporter adhesin YadA-like head domain-containing protein" evidence="1">
    <location>
        <begin position="25"/>
        <end position="460"/>
    </location>
</feature>
<keyword evidence="1" id="KW-0732">Signal</keyword>
<keyword evidence="4" id="KW-1185">Reference proteome</keyword>
<name>A0A202BY01_9FLAO</name>
<comment type="caution">
    <text evidence="3">The sequence shown here is derived from an EMBL/GenBank/DDBJ whole genome shotgun (WGS) entry which is preliminary data.</text>
</comment>
<dbReference type="CDD" id="cd12820">
    <property type="entry name" value="LbR_YadA-like"/>
    <property type="match status" value="1"/>
</dbReference>
<dbReference type="Gene3D" id="2.150.10.10">
    <property type="entry name" value="Serralysin-like metalloprotease, C-terminal"/>
    <property type="match status" value="2"/>
</dbReference>
<feature type="domain" description="Trimeric autotransporter adhesin YadA-like head" evidence="2">
    <location>
        <begin position="286"/>
        <end position="306"/>
    </location>
</feature>
<sequence length="460" mass="46891">MQKQTKLQILITALLFSGFTFTSAQVGIGTSSPNPSAMLEINSANKGVLFPSVSLDSETDNITIPSPAEGLIVWNNGQAGLVETGFFYWNNAKWNMLSVEGSQVTPVVPGGGGTTSGWNDSATNSGTNAGANTALALGTNTYDDLIFKVNSVKMGRLGVDNSVSLGPMANAGQNGISIGTSSSAFQGVSIGNEASVGANDGLAVGNKATAAAFKSNAIGYNAKTNKNESTAIGNNSLADGFQSTAIGYNSKTTANESSALGNNSFAAGFQSVALGYNAKTNSNSETAVGFNTVTNGQNSTAIGSGASATGQNSTAIGYNTTTSQYNAISIGNSSANVGIGTSTPNTTARLDVNGQYKLGSKGTVNKNQISFEVWPGVSVNNLPSGKSTTMDIAIPAAMVPTSTRATIVVTPASDFAGNATFSISNPRMTSTSNITINLTNISGNAESLYSAHFYVTINEF</sequence>
<evidence type="ECO:0000313" key="3">
    <source>
        <dbReference type="EMBL" id="OVE56367.1"/>
    </source>
</evidence>
<evidence type="ECO:0000259" key="2">
    <source>
        <dbReference type="Pfam" id="PF05658"/>
    </source>
</evidence>
<dbReference type="RefSeq" id="WP_087709917.1">
    <property type="nucleotide sequence ID" value="NZ_JBBCYW010000012.1"/>
</dbReference>
<feature type="domain" description="Trimeric autotransporter adhesin YadA-like head" evidence="2">
    <location>
        <begin position="308"/>
        <end position="334"/>
    </location>
</feature>
<dbReference type="Pfam" id="PF05658">
    <property type="entry name" value="YadA_head"/>
    <property type="match status" value="5"/>
</dbReference>
<dbReference type="SUPFAM" id="SSF101967">
    <property type="entry name" value="Adhesin YadA, collagen-binding domain"/>
    <property type="match status" value="1"/>
</dbReference>
<feature type="domain" description="Trimeric autotransporter adhesin YadA-like head" evidence="2">
    <location>
        <begin position="266"/>
        <end position="282"/>
    </location>
</feature>
<proteinExistence type="predicted"/>
<dbReference type="InterPro" id="IPR011049">
    <property type="entry name" value="Serralysin-like_metalloprot_C"/>
</dbReference>
<feature type="signal peptide" evidence="1">
    <location>
        <begin position="1"/>
        <end position="24"/>
    </location>
</feature>
<accession>A0A202BY01</accession>
<dbReference type="InterPro" id="IPR008640">
    <property type="entry name" value="Adhesin_Head_dom"/>
</dbReference>
<dbReference type="GO" id="GO:0019867">
    <property type="term" value="C:outer membrane"/>
    <property type="evidence" value="ECO:0007669"/>
    <property type="project" value="InterPro"/>
</dbReference>
<reference evidence="4" key="1">
    <citation type="submission" date="2017-02" db="EMBL/GenBank/DDBJ databases">
        <authorList>
            <person name="Tetz G."/>
            <person name="Tetz V."/>
        </authorList>
    </citation>
    <scope>NUCLEOTIDE SEQUENCE [LARGE SCALE GENOMIC DNA]</scope>
    <source>
        <strain evidence="4">VT16-26</strain>
    </source>
</reference>
<feature type="domain" description="Trimeric autotransporter adhesin YadA-like head" evidence="2">
    <location>
        <begin position="238"/>
        <end position="264"/>
    </location>
</feature>
<dbReference type="AlphaFoldDB" id="A0A202BY01"/>
<dbReference type="EMBL" id="MVAG01000122">
    <property type="protein sequence ID" value="OVE56367.1"/>
    <property type="molecule type" value="Genomic_DNA"/>
</dbReference>
<evidence type="ECO:0000313" key="4">
    <source>
        <dbReference type="Proteomes" id="UP000196355"/>
    </source>
</evidence>
<organism evidence="3 4">
    <name type="scientific">Chryseobacterium mucoviscidosis</name>
    <dbReference type="NCBI Taxonomy" id="1945581"/>
    <lineage>
        <taxon>Bacteria</taxon>
        <taxon>Pseudomonadati</taxon>
        <taxon>Bacteroidota</taxon>
        <taxon>Flavobacteriia</taxon>
        <taxon>Flavobacteriales</taxon>
        <taxon>Weeksellaceae</taxon>
        <taxon>Chryseobacterium group</taxon>
        <taxon>Chryseobacterium</taxon>
    </lineage>
</organism>
<evidence type="ECO:0000256" key="1">
    <source>
        <dbReference type="SAM" id="SignalP"/>
    </source>
</evidence>
<gene>
    <name evidence="3" type="ORF">B0E34_12550</name>
</gene>
<dbReference type="Proteomes" id="UP000196355">
    <property type="component" value="Unassembled WGS sequence"/>
</dbReference>
<feature type="domain" description="Trimeric autotransporter adhesin YadA-like head" evidence="2">
    <location>
        <begin position="217"/>
        <end position="236"/>
    </location>
</feature>